<feature type="transmembrane region" description="Helical" evidence="1">
    <location>
        <begin position="732"/>
        <end position="756"/>
    </location>
</feature>
<feature type="transmembrane region" description="Helical" evidence="1">
    <location>
        <begin position="357"/>
        <end position="378"/>
    </location>
</feature>
<evidence type="ECO:0000313" key="2">
    <source>
        <dbReference type="EMBL" id="AOZ72606.1"/>
    </source>
</evidence>
<feature type="transmembrane region" description="Helical" evidence="1">
    <location>
        <begin position="708"/>
        <end position="726"/>
    </location>
</feature>
<dbReference type="KEGG" id="avu:BK816_04265"/>
<evidence type="ECO:0000256" key="1">
    <source>
        <dbReference type="SAM" id="Phobius"/>
    </source>
</evidence>
<feature type="transmembrane region" description="Helical" evidence="1">
    <location>
        <begin position="677"/>
        <end position="696"/>
    </location>
</feature>
<feature type="transmembrane region" description="Helical" evidence="1">
    <location>
        <begin position="199"/>
        <end position="220"/>
    </location>
</feature>
<evidence type="ECO:0000313" key="3">
    <source>
        <dbReference type="Proteomes" id="UP000176288"/>
    </source>
</evidence>
<dbReference type="RefSeq" id="WP_071164072.1">
    <property type="nucleotide sequence ID" value="NZ_CP017812.1"/>
</dbReference>
<feature type="transmembrane region" description="Helical" evidence="1">
    <location>
        <begin position="607"/>
        <end position="629"/>
    </location>
</feature>
<gene>
    <name evidence="2" type="ORF">BK816_04265</name>
</gene>
<evidence type="ECO:0008006" key="4">
    <source>
        <dbReference type="Google" id="ProtNLM"/>
    </source>
</evidence>
<keyword evidence="3" id="KW-1185">Reference proteome</keyword>
<organism evidence="2 3">
    <name type="scientific">Boudabousia tangfeifanii</name>
    <dbReference type="NCBI Taxonomy" id="1912795"/>
    <lineage>
        <taxon>Bacteria</taxon>
        <taxon>Bacillati</taxon>
        <taxon>Actinomycetota</taxon>
        <taxon>Actinomycetes</taxon>
        <taxon>Actinomycetales</taxon>
        <taxon>Actinomycetaceae</taxon>
        <taxon>Boudabousia</taxon>
    </lineage>
</organism>
<dbReference type="AlphaFoldDB" id="A0A1D9MJZ8"/>
<keyword evidence="1" id="KW-0812">Transmembrane</keyword>
<feature type="transmembrane region" description="Helical" evidence="1">
    <location>
        <begin position="259"/>
        <end position="281"/>
    </location>
</feature>
<dbReference type="Proteomes" id="UP000176288">
    <property type="component" value="Chromosome"/>
</dbReference>
<reference evidence="2 3" key="1">
    <citation type="submission" date="2016-10" db="EMBL/GenBank/DDBJ databases">
        <title>Actinomyces aegypiusis sp. nov., isolated from the Aegypius monachus in Qinghai Tibet Plateau China.</title>
        <authorList>
            <person name="Wang Y."/>
        </authorList>
    </citation>
    <scope>NUCLEOTIDE SEQUENCE [LARGE SCALE GENOMIC DNA]</scope>
    <source>
        <strain evidence="2 3">VUL4_3</strain>
    </source>
</reference>
<keyword evidence="1" id="KW-1133">Transmembrane helix</keyword>
<proteinExistence type="predicted"/>
<dbReference type="OrthoDB" id="9824488at2"/>
<sequence length="782" mass="84806">MIKYLTTQVYERFQLLAASFVATLIVLILAVGTGFGAGSLISRTFPDPDRALDSTVARAQEMIDTARGGDQTTAVLVQGVPIKNQEDFDKVAELFAPIRDDLARDAKLEPRKQLLDPFQFEYVENADASANPLIAQDGDGFIALALATPGQETQSAADTEKIAINEFEKLESALQDQYPQARVYINSPAYANSIARSHVAWETSFIILFGLLAAAAGFYFSAMRPATAIAGGLGVLFAAMTGLFVAWVATFIVAVPTSLVPVFALVSLLVGIMAIGALLGIDQDRVLRTQRQSLEDAQSALEHQLADALELEISTPEPSVPIKKPFKQFLKEIINPTSDPEEATRAKQIAQRVSDNFLLLLTSAAITVITVCLSLIIQLRYLQVYGSVMILATAAIWFLLYLLVPGLQLTLEYFLPSRATEDQTRTTLKSIDPTSVRGKLHEFGQRIHKHLNTSYRSTPFARNLAAPALALLFLALTALPWFALSPKASTSAELTNVSQTVHFQEVSHAQFPAMADADFSVIAKTSPTELQTWADQVASDSDLLKVESAATEVGDGKYSTINFSFVPELPTFKEQQKAFHQIVDSKPAFEKEVYSDNARNLEAIETAISGSIWVLISVALVAYLSLLLLSANAWWAAIEVAVGFLTVAGSIGSIAGLFKAGVFAYLPGAGMDHRIDLTGIFIGGFISIMLVAILLIEPLFNSRPRTTRAVWAVATAASLPAIFSGQVQPATIGLITVATVVLSIVVSLLLVPQIAIMRDDTDSKMGYRIPLINDLHQKVRNW</sequence>
<name>A0A1D9MJZ8_9ACTO</name>
<dbReference type="STRING" id="1912795.BK816_04265"/>
<protein>
    <recommendedName>
        <fullName evidence="4">Membrane transport protein MMPL domain-containing protein</fullName>
    </recommendedName>
</protein>
<feature type="transmembrane region" description="Helical" evidence="1">
    <location>
        <begin position="464"/>
        <end position="484"/>
    </location>
</feature>
<dbReference type="EMBL" id="CP017812">
    <property type="protein sequence ID" value="AOZ72606.1"/>
    <property type="molecule type" value="Genomic_DNA"/>
</dbReference>
<keyword evidence="1" id="KW-0472">Membrane</keyword>
<accession>A0A1D9MJZ8</accession>
<feature type="transmembrane region" description="Helical" evidence="1">
    <location>
        <begin position="232"/>
        <end position="253"/>
    </location>
</feature>
<feature type="transmembrane region" description="Helical" evidence="1">
    <location>
        <begin position="641"/>
        <end position="665"/>
    </location>
</feature>